<sequence length="279" mass="30551">MIGYLGPSGTFSHMAAAGYAPNAPLKEFPTIYAVIMAVQAGLIDKGIVPIENSIEGSVNVTLDTLFFDVDLYITDEYILKIEENLIVKPGARREQIKKIISHPQPIGQCSKLLNHDFADVEIGYTNSTADAAKAVAASDGSIAMLGPKKCAELYDLELLIPNCGDELHNSTRFAVIERTQNLHVTASDKTSIAFTLNNTPGSLYQALELFKTYAINMIKIESRPVKKELGTYVFFIDIDGNIDNATIYFALDKLRGATLSFKFLGSYKKAQESRPDAIS</sequence>
<keyword evidence="6" id="KW-0584">Phenylalanine biosynthesis</keyword>
<comment type="catalytic activity">
    <reaction evidence="8">
        <text>prephenate + H(+) = 3-phenylpyruvate + CO2 + H2O</text>
        <dbReference type="Rhea" id="RHEA:21648"/>
        <dbReference type="ChEBI" id="CHEBI:15377"/>
        <dbReference type="ChEBI" id="CHEBI:15378"/>
        <dbReference type="ChEBI" id="CHEBI:16526"/>
        <dbReference type="ChEBI" id="CHEBI:18005"/>
        <dbReference type="ChEBI" id="CHEBI:29934"/>
        <dbReference type="EC" id="4.2.1.51"/>
    </reaction>
</comment>
<keyword evidence="5" id="KW-0057">Aromatic amino acid biosynthesis</keyword>
<dbReference type="NCBIfam" id="NF008865">
    <property type="entry name" value="PRK11898.1"/>
    <property type="match status" value="1"/>
</dbReference>
<evidence type="ECO:0000256" key="6">
    <source>
        <dbReference type="ARBA" id="ARBA00023222"/>
    </source>
</evidence>
<dbReference type="Pfam" id="PF00800">
    <property type="entry name" value="PDT"/>
    <property type="match status" value="1"/>
</dbReference>
<keyword evidence="7 11" id="KW-0456">Lyase</keyword>
<dbReference type="PANTHER" id="PTHR21022">
    <property type="entry name" value="PREPHENATE DEHYDRATASE P PROTEIN"/>
    <property type="match status" value="1"/>
</dbReference>
<protein>
    <recommendedName>
        <fullName evidence="3">Prephenate dehydratase</fullName>
        <ecNumber evidence="2">4.2.1.51</ecNumber>
    </recommendedName>
</protein>
<evidence type="ECO:0000256" key="7">
    <source>
        <dbReference type="ARBA" id="ARBA00023239"/>
    </source>
</evidence>
<dbReference type="CDD" id="cd04905">
    <property type="entry name" value="ACT_CM-PDT"/>
    <property type="match status" value="1"/>
</dbReference>
<evidence type="ECO:0000313" key="11">
    <source>
        <dbReference type="EMBL" id="HIU47866.1"/>
    </source>
</evidence>
<proteinExistence type="predicted"/>
<evidence type="ECO:0000256" key="3">
    <source>
        <dbReference type="ARBA" id="ARBA00021872"/>
    </source>
</evidence>
<dbReference type="GO" id="GO:0009094">
    <property type="term" value="P:L-phenylalanine biosynthetic process"/>
    <property type="evidence" value="ECO:0007669"/>
    <property type="project" value="UniProtKB-KW"/>
</dbReference>
<gene>
    <name evidence="11" type="primary">pheA</name>
    <name evidence="11" type="ORF">IAB04_00725</name>
</gene>
<dbReference type="EC" id="4.2.1.51" evidence="2"/>
<dbReference type="InterPro" id="IPR001086">
    <property type="entry name" value="Preph_deHydtase"/>
</dbReference>
<dbReference type="InterPro" id="IPR002912">
    <property type="entry name" value="ACT_dom"/>
</dbReference>
<comment type="caution">
    <text evidence="11">The sequence shown here is derived from an EMBL/GenBank/DDBJ whole genome shotgun (WGS) entry which is preliminary data.</text>
</comment>
<reference evidence="11" key="1">
    <citation type="submission" date="2020-10" db="EMBL/GenBank/DDBJ databases">
        <authorList>
            <person name="Gilroy R."/>
        </authorList>
    </citation>
    <scope>NUCLEOTIDE SEQUENCE</scope>
    <source>
        <strain evidence="11">ChiSjej4B22-9803</strain>
    </source>
</reference>
<evidence type="ECO:0000256" key="8">
    <source>
        <dbReference type="ARBA" id="ARBA00047848"/>
    </source>
</evidence>
<evidence type="ECO:0000256" key="5">
    <source>
        <dbReference type="ARBA" id="ARBA00023141"/>
    </source>
</evidence>
<dbReference type="GO" id="GO:0005737">
    <property type="term" value="C:cytoplasm"/>
    <property type="evidence" value="ECO:0007669"/>
    <property type="project" value="TreeGrafter"/>
</dbReference>
<keyword evidence="4" id="KW-0028">Amino-acid biosynthesis</keyword>
<dbReference type="SUPFAM" id="SSF53850">
    <property type="entry name" value="Periplasmic binding protein-like II"/>
    <property type="match status" value="1"/>
</dbReference>
<dbReference type="SUPFAM" id="SSF55021">
    <property type="entry name" value="ACT-like"/>
    <property type="match status" value="1"/>
</dbReference>
<evidence type="ECO:0000256" key="4">
    <source>
        <dbReference type="ARBA" id="ARBA00022605"/>
    </source>
</evidence>
<name>A0A9D1LTL1_9FIRM</name>
<dbReference type="Gene3D" id="3.30.70.260">
    <property type="match status" value="1"/>
</dbReference>
<evidence type="ECO:0000259" key="9">
    <source>
        <dbReference type="PROSITE" id="PS51171"/>
    </source>
</evidence>
<dbReference type="Gene3D" id="3.40.190.10">
    <property type="entry name" value="Periplasmic binding protein-like II"/>
    <property type="match status" value="2"/>
</dbReference>
<dbReference type="PANTHER" id="PTHR21022:SF19">
    <property type="entry name" value="PREPHENATE DEHYDRATASE-RELATED"/>
    <property type="match status" value="1"/>
</dbReference>
<dbReference type="AlphaFoldDB" id="A0A9D1LTL1"/>
<dbReference type="PROSITE" id="PS51671">
    <property type="entry name" value="ACT"/>
    <property type="match status" value="1"/>
</dbReference>
<reference evidence="11" key="2">
    <citation type="journal article" date="2021" name="PeerJ">
        <title>Extensive microbial diversity within the chicken gut microbiome revealed by metagenomics and culture.</title>
        <authorList>
            <person name="Gilroy R."/>
            <person name="Ravi A."/>
            <person name="Getino M."/>
            <person name="Pursley I."/>
            <person name="Horton D.L."/>
            <person name="Alikhan N.F."/>
            <person name="Baker D."/>
            <person name="Gharbi K."/>
            <person name="Hall N."/>
            <person name="Watson M."/>
            <person name="Adriaenssens E.M."/>
            <person name="Foster-Nyarko E."/>
            <person name="Jarju S."/>
            <person name="Secka A."/>
            <person name="Antonio M."/>
            <person name="Oren A."/>
            <person name="Chaudhuri R.R."/>
            <person name="La Ragione R."/>
            <person name="Hildebrand F."/>
            <person name="Pallen M.J."/>
        </authorList>
    </citation>
    <scope>NUCLEOTIDE SEQUENCE</scope>
    <source>
        <strain evidence="11">ChiSjej4B22-9803</strain>
    </source>
</reference>
<evidence type="ECO:0000256" key="2">
    <source>
        <dbReference type="ARBA" id="ARBA00013147"/>
    </source>
</evidence>
<dbReference type="EMBL" id="DVND01000016">
    <property type="protein sequence ID" value="HIU47866.1"/>
    <property type="molecule type" value="Genomic_DNA"/>
</dbReference>
<evidence type="ECO:0000259" key="10">
    <source>
        <dbReference type="PROSITE" id="PS51671"/>
    </source>
</evidence>
<feature type="domain" description="Prephenate dehydratase" evidence="9">
    <location>
        <begin position="1"/>
        <end position="178"/>
    </location>
</feature>
<evidence type="ECO:0000256" key="1">
    <source>
        <dbReference type="ARBA" id="ARBA00004741"/>
    </source>
</evidence>
<dbReference type="FunFam" id="3.30.70.260:FF:000012">
    <property type="entry name" value="Prephenate dehydratase"/>
    <property type="match status" value="1"/>
</dbReference>
<organism evidence="11 12">
    <name type="scientific">Candidatus Avimonoglobus intestinipullorum</name>
    <dbReference type="NCBI Taxonomy" id="2840699"/>
    <lineage>
        <taxon>Bacteria</taxon>
        <taxon>Bacillati</taxon>
        <taxon>Bacillota</taxon>
        <taxon>Clostridia</taxon>
        <taxon>Eubacteriales</taxon>
        <taxon>Candidatus Avimonoglobus</taxon>
    </lineage>
</organism>
<comment type="pathway">
    <text evidence="1">Amino-acid biosynthesis; L-phenylalanine biosynthesis; phenylpyruvate from prephenate: step 1/1.</text>
</comment>
<accession>A0A9D1LTL1</accession>
<dbReference type="GO" id="GO:0004664">
    <property type="term" value="F:prephenate dehydratase activity"/>
    <property type="evidence" value="ECO:0007669"/>
    <property type="project" value="UniProtKB-EC"/>
</dbReference>
<dbReference type="PROSITE" id="PS51171">
    <property type="entry name" value="PREPHENATE_DEHYDR_3"/>
    <property type="match status" value="1"/>
</dbReference>
<feature type="domain" description="ACT" evidence="10">
    <location>
        <begin position="191"/>
        <end position="266"/>
    </location>
</feature>
<dbReference type="Proteomes" id="UP000824111">
    <property type="component" value="Unassembled WGS sequence"/>
</dbReference>
<evidence type="ECO:0000313" key="12">
    <source>
        <dbReference type="Proteomes" id="UP000824111"/>
    </source>
</evidence>
<dbReference type="InterPro" id="IPR045865">
    <property type="entry name" value="ACT-like_dom_sf"/>
</dbReference>